<dbReference type="PANTHER" id="PTHR22754">
    <property type="entry name" value="DISCO-INTERACTING PROTEIN 2 DIP2 -RELATED"/>
    <property type="match status" value="1"/>
</dbReference>
<dbReference type="Gene3D" id="1.10.1200.10">
    <property type="entry name" value="ACP-like"/>
    <property type="match status" value="1"/>
</dbReference>
<keyword evidence="4" id="KW-1185">Reference proteome</keyword>
<dbReference type="InterPro" id="IPR009081">
    <property type="entry name" value="PP-bd_ACP"/>
</dbReference>
<dbReference type="GO" id="GO:0005886">
    <property type="term" value="C:plasma membrane"/>
    <property type="evidence" value="ECO:0007669"/>
    <property type="project" value="TreeGrafter"/>
</dbReference>
<gene>
    <name evidence="3" type="ORF">GSBLH_T00004625001</name>
</gene>
<dbReference type="Proteomes" id="UP000008312">
    <property type="component" value="Unassembled WGS sequence"/>
</dbReference>
<dbReference type="GeneID" id="24921642"/>
<feature type="compositionally biased region" description="Acidic residues" evidence="1">
    <location>
        <begin position="324"/>
        <end position="334"/>
    </location>
</feature>
<dbReference type="GO" id="GO:0006633">
    <property type="term" value="P:fatty acid biosynthetic process"/>
    <property type="evidence" value="ECO:0007669"/>
    <property type="project" value="TreeGrafter"/>
</dbReference>
<feature type="compositionally biased region" description="Basic and acidic residues" evidence="1">
    <location>
        <begin position="53"/>
        <end position="69"/>
    </location>
</feature>
<dbReference type="GO" id="GO:0070566">
    <property type="term" value="F:adenylyltransferase activity"/>
    <property type="evidence" value="ECO:0007669"/>
    <property type="project" value="TreeGrafter"/>
</dbReference>
<dbReference type="SUPFAM" id="SSF56801">
    <property type="entry name" value="Acetyl-CoA synthetase-like"/>
    <property type="match status" value="1"/>
</dbReference>
<dbReference type="InParanoid" id="D8MA78"/>
<dbReference type="InterPro" id="IPR042099">
    <property type="entry name" value="ANL_N_sf"/>
</dbReference>
<feature type="region of interest" description="Disordered" evidence="1">
    <location>
        <begin position="1"/>
        <end position="97"/>
    </location>
</feature>
<feature type="compositionally biased region" description="Basic and acidic residues" evidence="1">
    <location>
        <begin position="22"/>
        <end position="46"/>
    </location>
</feature>
<evidence type="ECO:0000256" key="1">
    <source>
        <dbReference type="SAM" id="MobiDB-lite"/>
    </source>
</evidence>
<dbReference type="Pfam" id="PF00550">
    <property type="entry name" value="PP-binding"/>
    <property type="match status" value="1"/>
</dbReference>
<dbReference type="Gene3D" id="3.30.300.30">
    <property type="match status" value="1"/>
</dbReference>
<evidence type="ECO:0000259" key="2">
    <source>
        <dbReference type="PROSITE" id="PS50075"/>
    </source>
</evidence>
<dbReference type="Pfam" id="PF23024">
    <property type="entry name" value="AMP-dom_DIP2-like"/>
    <property type="match status" value="1"/>
</dbReference>
<dbReference type="AlphaFoldDB" id="D8MA78"/>
<dbReference type="EMBL" id="FN668689">
    <property type="protein sequence ID" value="CBK24967.2"/>
    <property type="molecule type" value="Genomic_DNA"/>
</dbReference>
<dbReference type="PROSITE" id="PS50075">
    <property type="entry name" value="CARRIER"/>
    <property type="match status" value="1"/>
</dbReference>
<proteinExistence type="predicted"/>
<feature type="region of interest" description="Disordered" evidence="1">
    <location>
        <begin position="324"/>
        <end position="352"/>
    </location>
</feature>
<feature type="compositionally biased region" description="Basic and acidic residues" evidence="1">
    <location>
        <begin position="80"/>
        <end position="97"/>
    </location>
</feature>
<feature type="domain" description="Carrier" evidence="2">
    <location>
        <begin position="364"/>
        <end position="442"/>
    </location>
</feature>
<dbReference type="InterPro" id="IPR045851">
    <property type="entry name" value="AMP-bd_C_sf"/>
</dbReference>
<organism evidence="3">
    <name type="scientific">Blastocystis hominis</name>
    <dbReference type="NCBI Taxonomy" id="12968"/>
    <lineage>
        <taxon>Eukaryota</taxon>
        <taxon>Sar</taxon>
        <taxon>Stramenopiles</taxon>
        <taxon>Bigyra</taxon>
        <taxon>Opalozoa</taxon>
        <taxon>Opalinata</taxon>
        <taxon>Blastocystidae</taxon>
        <taxon>Blastocystis</taxon>
    </lineage>
</organism>
<dbReference type="PANTHER" id="PTHR22754:SF32">
    <property type="entry name" value="DISCO-INTERACTING PROTEIN 2"/>
    <property type="match status" value="1"/>
</dbReference>
<dbReference type="SUPFAM" id="SSF47336">
    <property type="entry name" value="ACP-like"/>
    <property type="match status" value="1"/>
</dbReference>
<accession>D8MA78</accession>
<evidence type="ECO:0000313" key="3">
    <source>
        <dbReference type="EMBL" id="CBK24967.2"/>
    </source>
</evidence>
<evidence type="ECO:0000313" key="4">
    <source>
        <dbReference type="Proteomes" id="UP000008312"/>
    </source>
</evidence>
<sequence length="444" mass="49281">MEQSGEICVLQQRDLNEENETPDTRDAPNRTKPRESADNSDPKPHESTLQNNEKPRETTDPHHPAHEIVEPTGETSPPTEKPEKPEKSEESVEPEKLEKLEKLEVRELFSCGNASKNAGIRIAIAREASICGEDRVGEIHVQSGSVARGYYPDNRASFTVELRGASGVWLSTGDLGFLHVGFDCLFVTQNGELYVCGRAKDLLIVRGRNYYPQDIEQACCLLPQVKPGAVAAIAVPRNGQESLVVVLELRDAVRTGETVETVVTQLRQVIAEENGLVPSEIVVIRPKTIPKTTSGKISRHRVLDEYRNGTLQIVYRQQFIDLPTQEEQEQEQEQENSSNKAENSQATAAKSIQSTLPSQLDGIDTVQQLRSTLLEDVCSLCGTQSYMVTPNDTLEMMNVDSLRRAQLQGVLEQYYGAKVDPELLYDVNTTFEQLARAVDVGIKG</sequence>
<reference evidence="3" key="1">
    <citation type="submission" date="2010-02" db="EMBL/GenBank/DDBJ databases">
        <title>Sequencing and annotation of the Blastocystis hominis genome.</title>
        <authorList>
            <person name="Wincker P."/>
        </authorList>
    </citation>
    <scope>NUCLEOTIDE SEQUENCE</scope>
    <source>
        <strain evidence="3">Singapore isolate B</strain>
    </source>
</reference>
<name>D8MA78_BLAHO</name>
<dbReference type="Gene3D" id="3.40.50.12780">
    <property type="entry name" value="N-terminal domain of ligase-like"/>
    <property type="match status" value="1"/>
</dbReference>
<dbReference type="RefSeq" id="XP_012899015.1">
    <property type="nucleotide sequence ID" value="XM_013043561.1"/>
</dbReference>
<dbReference type="InterPro" id="IPR036736">
    <property type="entry name" value="ACP-like_sf"/>
</dbReference>
<feature type="compositionally biased region" description="Polar residues" evidence="1">
    <location>
        <begin position="336"/>
        <end position="352"/>
    </location>
</feature>
<dbReference type="InterPro" id="IPR025110">
    <property type="entry name" value="AMP-bd_C"/>
</dbReference>
<dbReference type="OrthoDB" id="69964at2759"/>
<protein>
    <recommendedName>
        <fullName evidence="2">Carrier domain-containing protein</fullName>
    </recommendedName>
</protein>